<proteinExistence type="predicted"/>
<protein>
    <submittedName>
        <fullName evidence="2">Uncharacterized protein</fullName>
    </submittedName>
</protein>
<evidence type="ECO:0000313" key="3">
    <source>
        <dbReference type="Proteomes" id="UP001341840"/>
    </source>
</evidence>
<comment type="caution">
    <text evidence="2">The sequence shown here is derived from an EMBL/GenBank/DDBJ whole genome shotgun (WGS) entry which is preliminary data.</text>
</comment>
<feature type="region of interest" description="Disordered" evidence="1">
    <location>
        <begin position="104"/>
        <end position="127"/>
    </location>
</feature>
<name>A0ABU6YP22_9FABA</name>
<keyword evidence="3" id="KW-1185">Reference proteome</keyword>
<dbReference type="Proteomes" id="UP001341840">
    <property type="component" value="Unassembled WGS sequence"/>
</dbReference>
<dbReference type="EMBL" id="JASCZI010242641">
    <property type="protein sequence ID" value="MED6211680.1"/>
    <property type="molecule type" value="Genomic_DNA"/>
</dbReference>
<evidence type="ECO:0000313" key="2">
    <source>
        <dbReference type="EMBL" id="MED6211680.1"/>
    </source>
</evidence>
<organism evidence="2 3">
    <name type="scientific">Stylosanthes scabra</name>
    <dbReference type="NCBI Taxonomy" id="79078"/>
    <lineage>
        <taxon>Eukaryota</taxon>
        <taxon>Viridiplantae</taxon>
        <taxon>Streptophyta</taxon>
        <taxon>Embryophyta</taxon>
        <taxon>Tracheophyta</taxon>
        <taxon>Spermatophyta</taxon>
        <taxon>Magnoliopsida</taxon>
        <taxon>eudicotyledons</taxon>
        <taxon>Gunneridae</taxon>
        <taxon>Pentapetalae</taxon>
        <taxon>rosids</taxon>
        <taxon>fabids</taxon>
        <taxon>Fabales</taxon>
        <taxon>Fabaceae</taxon>
        <taxon>Papilionoideae</taxon>
        <taxon>50 kb inversion clade</taxon>
        <taxon>dalbergioids sensu lato</taxon>
        <taxon>Dalbergieae</taxon>
        <taxon>Pterocarpus clade</taxon>
        <taxon>Stylosanthes</taxon>
    </lineage>
</organism>
<accession>A0ABU6YP22</accession>
<sequence length="127" mass="14674">MAPWSTTIIHGTLEHHHNHSLLRVPTLPHLYCAPESQLLRPTVIVQPPAEWYRAIAVLPYGNKHGMCDEKGSSGGCRGKGRGRGRERWILMMALERVRSGMRFQRRERRMKEEEETEGEERRCGSDK</sequence>
<reference evidence="2 3" key="1">
    <citation type="journal article" date="2023" name="Plants (Basel)">
        <title>Bridging the Gap: Combining Genomics and Transcriptomics Approaches to Understand Stylosanthes scabra, an Orphan Legume from the Brazilian Caatinga.</title>
        <authorList>
            <person name="Ferreira-Neto J.R.C."/>
            <person name="da Silva M.D."/>
            <person name="Binneck E."/>
            <person name="de Melo N.F."/>
            <person name="da Silva R.H."/>
            <person name="de Melo A.L.T.M."/>
            <person name="Pandolfi V."/>
            <person name="Bustamante F.O."/>
            <person name="Brasileiro-Vidal A.C."/>
            <person name="Benko-Iseppon A.M."/>
        </authorList>
    </citation>
    <scope>NUCLEOTIDE SEQUENCE [LARGE SCALE GENOMIC DNA]</scope>
    <source>
        <tissue evidence="2">Leaves</tissue>
    </source>
</reference>
<evidence type="ECO:0000256" key="1">
    <source>
        <dbReference type="SAM" id="MobiDB-lite"/>
    </source>
</evidence>
<gene>
    <name evidence="2" type="ORF">PIB30_076029</name>
</gene>